<keyword evidence="3" id="KW-1185">Reference proteome</keyword>
<evidence type="ECO:0000313" key="2">
    <source>
        <dbReference type="EMBL" id="TFK28239.1"/>
    </source>
</evidence>
<evidence type="ECO:0000256" key="1">
    <source>
        <dbReference type="SAM" id="Phobius"/>
    </source>
</evidence>
<keyword evidence="1" id="KW-0812">Transmembrane</keyword>
<reference evidence="2 3" key="1">
    <citation type="journal article" date="2019" name="Nat. Ecol. Evol.">
        <title>Megaphylogeny resolves global patterns of mushroom evolution.</title>
        <authorList>
            <person name="Varga T."/>
            <person name="Krizsan K."/>
            <person name="Foldi C."/>
            <person name="Dima B."/>
            <person name="Sanchez-Garcia M."/>
            <person name="Sanchez-Ramirez S."/>
            <person name="Szollosi G.J."/>
            <person name="Szarkandi J.G."/>
            <person name="Papp V."/>
            <person name="Albert L."/>
            <person name="Andreopoulos W."/>
            <person name="Angelini C."/>
            <person name="Antonin V."/>
            <person name="Barry K.W."/>
            <person name="Bougher N.L."/>
            <person name="Buchanan P."/>
            <person name="Buyck B."/>
            <person name="Bense V."/>
            <person name="Catcheside P."/>
            <person name="Chovatia M."/>
            <person name="Cooper J."/>
            <person name="Damon W."/>
            <person name="Desjardin D."/>
            <person name="Finy P."/>
            <person name="Geml J."/>
            <person name="Haridas S."/>
            <person name="Hughes K."/>
            <person name="Justo A."/>
            <person name="Karasinski D."/>
            <person name="Kautmanova I."/>
            <person name="Kiss B."/>
            <person name="Kocsube S."/>
            <person name="Kotiranta H."/>
            <person name="LaButti K.M."/>
            <person name="Lechner B.E."/>
            <person name="Liimatainen K."/>
            <person name="Lipzen A."/>
            <person name="Lukacs Z."/>
            <person name="Mihaltcheva S."/>
            <person name="Morgado L.N."/>
            <person name="Niskanen T."/>
            <person name="Noordeloos M.E."/>
            <person name="Ohm R.A."/>
            <person name="Ortiz-Santana B."/>
            <person name="Ovrebo C."/>
            <person name="Racz N."/>
            <person name="Riley R."/>
            <person name="Savchenko A."/>
            <person name="Shiryaev A."/>
            <person name="Soop K."/>
            <person name="Spirin V."/>
            <person name="Szebenyi C."/>
            <person name="Tomsovsky M."/>
            <person name="Tulloss R.E."/>
            <person name="Uehling J."/>
            <person name="Grigoriev I.V."/>
            <person name="Vagvolgyi C."/>
            <person name="Papp T."/>
            <person name="Martin F.M."/>
            <person name="Miettinen O."/>
            <person name="Hibbett D.S."/>
            <person name="Nagy L.G."/>
        </authorList>
    </citation>
    <scope>NUCLEOTIDE SEQUENCE [LARGE SCALE GENOMIC DNA]</scope>
    <source>
        <strain evidence="2 3">CBS 121175</strain>
    </source>
</reference>
<keyword evidence="1" id="KW-0472">Membrane</keyword>
<sequence length="93" mass="10671">MAILVVLVPCLNLCLVLERFDRLSCSRNLRICIGCFRVVVWQLNIGVLLFFAGLALGRFLGLLVRYIGLDGQGNRYIHGTITYIHHITIRYRH</sequence>
<accession>A0A5C3L5B7</accession>
<proteinExistence type="predicted"/>
<dbReference type="EMBL" id="ML210157">
    <property type="protein sequence ID" value="TFK28239.1"/>
    <property type="molecule type" value="Genomic_DNA"/>
</dbReference>
<gene>
    <name evidence="2" type="ORF">FA15DRAFT_74150</name>
</gene>
<organism evidence="2 3">
    <name type="scientific">Coprinopsis marcescibilis</name>
    <name type="common">Agaric fungus</name>
    <name type="synonym">Psathyrella marcescibilis</name>
    <dbReference type="NCBI Taxonomy" id="230819"/>
    <lineage>
        <taxon>Eukaryota</taxon>
        <taxon>Fungi</taxon>
        <taxon>Dikarya</taxon>
        <taxon>Basidiomycota</taxon>
        <taxon>Agaricomycotina</taxon>
        <taxon>Agaricomycetes</taxon>
        <taxon>Agaricomycetidae</taxon>
        <taxon>Agaricales</taxon>
        <taxon>Agaricineae</taxon>
        <taxon>Psathyrellaceae</taxon>
        <taxon>Coprinopsis</taxon>
    </lineage>
</organism>
<name>A0A5C3L5B7_COPMA</name>
<dbReference type="Proteomes" id="UP000307440">
    <property type="component" value="Unassembled WGS sequence"/>
</dbReference>
<dbReference type="AlphaFoldDB" id="A0A5C3L5B7"/>
<protein>
    <submittedName>
        <fullName evidence="2">Uncharacterized protein</fullName>
    </submittedName>
</protein>
<evidence type="ECO:0000313" key="3">
    <source>
        <dbReference type="Proteomes" id="UP000307440"/>
    </source>
</evidence>
<keyword evidence="1" id="KW-1133">Transmembrane helix</keyword>
<feature type="transmembrane region" description="Helical" evidence="1">
    <location>
        <begin position="40"/>
        <end position="67"/>
    </location>
</feature>